<evidence type="ECO:0000313" key="16">
    <source>
        <dbReference type="EMBL" id="OWF34923.1"/>
    </source>
</evidence>
<feature type="domain" description="G-protein coupled receptors family 1 profile" evidence="15">
    <location>
        <begin position="64"/>
        <end position="331"/>
    </location>
</feature>
<dbReference type="SUPFAM" id="SSF81321">
    <property type="entry name" value="Family A G protein-coupled receptor-like"/>
    <property type="match status" value="1"/>
</dbReference>
<accession>A0A210PEK6</accession>
<evidence type="ECO:0000256" key="7">
    <source>
        <dbReference type="ARBA" id="ARBA00023040"/>
    </source>
</evidence>
<feature type="transmembrane region" description="Helical" evidence="14">
    <location>
        <begin position="124"/>
        <end position="146"/>
    </location>
</feature>
<dbReference type="GO" id="GO:0007189">
    <property type="term" value="P:adenylate cyclase-activating G protein-coupled receptor signaling pathway"/>
    <property type="evidence" value="ECO:0007669"/>
    <property type="project" value="TreeGrafter"/>
</dbReference>
<feature type="transmembrane region" description="Helical" evidence="14">
    <location>
        <begin position="87"/>
        <end position="112"/>
    </location>
</feature>
<evidence type="ECO:0000256" key="11">
    <source>
        <dbReference type="ARBA" id="ARBA00023180"/>
    </source>
</evidence>
<evidence type="ECO:0000256" key="9">
    <source>
        <dbReference type="ARBA" id="ARBA00023157"/>
    </source>
</evidence>
<dbReference type="InterPro" id="IPR001105">
    <property type="entry name" value="Thbox_rcpt"/>
</dbReference>
<evidence type="ECO:0000256" key="12">
    <source>
        <dbReference type="ARBA" id="ARBA00023224"/>
    </source>
</evidence>
<feature type="transmembrane region" description="Helical" evidence="14">
    <location>
        <begin position="55"/>
        <end position="75"/>
    </location>
</feature>
<protein>
    <recommendedName>
        <fullName evidence="2">Thromboxane A2 receptor</fullName>
    </recommendedName>
    <alternativeName>
        <fullName evidence="13">Prostanoid TP receptor</fullName>
    </alternativeName>
</protein>
<evidence type="ECO:0000256" key="6">
    <source>
        <dbReference type="ARBA" id="ARBA00022989"/>
    </source>
</evidence>
<keyword evidence="8 14" id="KW-0472">Membrane</keyword>
<dbReference type="PRINTS" id="PR00429">
    <property type="entry name" value="THROMBOXANER"/>
</dbReference>
<feature type="transmembrane region" description="Helical" evidence="14">
    <location>
        <begin position="167"/>
        <end position="187"/>
    </location>
</feature>
<evidence type="ECO:0000259" key="15">
    <source>
        <dbReference type="PROSITE" id="PS50262"/>
    </source>
</evidence>
<keyword evidence="7" id="KW-0297">G-protein coupled receptor</keyword>
<evidence type="ECO:0000256" key="5">
    <source>
        <dbReference type="ARBA" id="ARBA00022692"/>
    </source>
</evidence>
<dbReference type="Proteomes" id="UP000242188">
    <property type="component" value="Unassembled WGS sequence"/>
</dbReference>
<keyword evidence="10 16" id="KW-0675">Receptor</keyword>
<feature type="transmembrane region" description="Helical" evidence="14">
    <location>
        <begin position="277"/>
        <end position="295"/>
    </location>
</feature>
<dbReference type="Pfam" id="PF00001">
    <property type="entry name" value="7tm_1"/>
    <property type="match status" value="1"/>
</dbReference>
<comment type="caution">
    <text evidence="16">The sequence shown here is derived from an EMBL/GenBank/DDBJ whole genome shotgun (WGS) entry which is preliminary data.</text>
</comment>
<dbReference type="STRING" id="6573.A0A210PEK6"/>
<dbReference type="EMBL" id="NEDP02076747">
    <property type="protein sequence ID" value="OWF34923.1"/>
    <property type="molecule type" value="Genomic_DNA"/>
</dbReference>
<dbReference type="GO" id="GO:0007204">
    <property type="term" value="P:positive regulation of cytosolic calcium ion concentration"/>
    <property type="evidence" value="ECO:0007669"/>
    <property type="project" value="TreeGrafter"/>
</dbReference>
<evidence type="ECO:0000256" key="8">
    <source>
        <dbReference type="ARBA" id="ARBA00023136"/>
    </source>
</evidence>
<proteinExistence type="predicted"/>
<dbReference type="GO" id="GO:0004960">
    <property type="term" value="F:thromboxane receptor activity"/>
    <property type="evidence" value="ECO:0007669"/>
    <property type="project" value="InterPro"/>
</dbReference>
<dbReference type="PANTHER" id="PTHR11866">
    <property type="entry name" value="G-PROTEIN COUPLED RECEPTOR FAMILY 1 MEMBER"/>
    <property type="match status" value="1"/>
</dbReference>
<keyword evidence="3" id="KW-1003">Cell membrane</keyword>
<evidence type="ECO:0000256" key="1">
    <source>
        <dbReference type="ARBA" id="ARBA00004651"/>
    </source>
</evidence>
<evidence type="ECO:0000313" key="17">
    <source>
        <dbReference type="Proteomes" id="UP000242188"/>
    </source>
</evidence>
<dbReference type="AlphaFoldDB" id="A0A210PEK6"/>
<evidence type="ECO:0000256" key="3">
    <source>
        <dbReference type="ARBA" id="ARBA00022475"/>
    </source>
</evidence>
<feature type="transmembrane region" description="Helical" evidence="14">
    <location>
        <begin position="221"/>
        <end position="242"/>
    </location>
</feature>
<dbReference type="CDD" id="cd14981">
    <property type="entry name" value="7tmA_Prostanoid_R"/>
    <property type="match status" value="1"/>
</dbReference>
<dbReference type="PRINTS" id="PR01788">
    <property type="entry name" value="PROSTANOIDR"/>
</dbReference>
<dbReference type="PANTHER" id="PTHR11866:SF16">
    <property type="entry name" value="PROSTAGLANDIN E2 RECEPTOR EP4 SUBTYPE-LIKE PROTEIN"/>
    <property type="match status" value="1"/>
</dbReference>
<dbReference type="PROSITE" id="PS50262">
    <property type="entry name" value="G_PROTEIN_RECEP_F1_2"/>
    <property type="match status" value="1"/>
</dbReference>
<dbReference type="InterPro" id="IPR008365">
    <property type="entry name" value="Prostanoid_rcpt"/>
</dbReference>
<sequence length="513" mass="57740">MEDPVNTSSLEYMTNNYAGNGSMKLSMETACGPGNGNGSTPCKEEGMGINLSTPILMLSSGLMGNTLALVVLYTMKKETKQTVFFTLLAGLAWTDLIGQLMTGPIAIIVYANNLQWVGGEATCMYHAFSMICFGFLTPVLVCAMSLDRLIALKFTFFYARNFTRKKAQILVVVCWIIVLFVCSWPLMGFGSYEKQYPGSWCFLNFHKESKTDVAFATTYSVINLLLIVINFLCNIVVISTVINMRKKRIIQNSPSIDRKRRPHRSKSQKRLQSETQMVVFMCTITFVFSVCYIPFNVNIIVNQVTGVTNHRVDLMVLRLLAINQILDPWLYILLRRAQLLKILNNIKLKICYACGGGSGSFIPSKQYEYPHDKTDAEMGKSYALKSVMGEVDTQVHPIENGSDSSGSRDSLGSTSNLIQECELEPRPHRKYMRSISADNSHPLSGPSLINDSDSDVFREEMACFRTLFGSDKRKKQTPSRRLSVEHSIERTPRTKRLYSLPNNIDILRREALL</sequence>
<dbReference type="OrthoDB" id="5959154at2759"/>
<reference evidence="16 17" key="1">
    <citation type="journal article" date="2017" name="Nat. Ecol. Evol.">
        <title>Scallop genome provides insights into evolution of bilaterian karyotype and development.</title>
        <authorList>
            <person name="Wang S."/>
            <person name="Zhang J."/>
            <person name="Jiao W."/>
            <person name="Li J."/>
            <person name="Xun X."/>
            <person name="Sun Y."/>
            <person name="Guo X."/>
            <person name="Huan P."/>
            <person name="Dong B."/>
            <person name="Zhang L."/>
            <person name="Hu X."/>
            <person name="Sun X."/>
            <person name="Wang J."/>
            <person name="Zhao C."/>
            <person name="Wang Y."/>
            <person name="Wang D."/>
            <person name="Huang X."/>
            <person name="Wang R."/>
            <person name="Lv J."/>
            <person name="Li Y."/>
            <person name="Zhang Z."/>
            <person name="Liu B."/>
            <person name="Lu W."/>
            <person name="Hui Y."/>
            <person name="Liang J."/>
            <person name="Zhou Z."/>
            <person name="Hou R."/>
            <person name="Li X."/>
            <person name="Liu Y."/>
            <person name="Li H."/>
            <person name="Ning X."/>
            <person name="Lin Y."/>
            <person name="Zhao L."/>
            <person name="Xing Q."/>
            <person name="Dou J."/>
            <person name="Li Y."/>
            <person name="Mao J."/>
            <person name="Guo H."/>
            <person name="Dou H."/>
            <person name="Li T."/>
            <person name="Mu C."/>
            <person name="Jiang W."/>
            <person name="Fu Q."/>
            <person name="Fu X."/>
            <person name="Miao Y."/>
            <person name="Liu J."/>
            <person name="Yu Q."/>
            <person name="Li R."/>
            <person name="Liao H."/>
            <person name="Li X."/>
            <person name="Kong Y."/>
            <person name="Jiang Z."/>
            <person name="Chourrout D."/>
            <person name="Li R."/>
            <person name="Bao Z."/>
        </authorList>
    </citation>
    <scope>NUCLEOTIDE SEQUENCE [LARGE SCALE GENOMIC DNA]</scope>
    <source>
        <strain evidence="16 17">PY_sf001</strain>
    </source>
</reference>
<gene>
    <name evidence="16" type="ORF">KP79_PYT08670</name>
</gene>
<dbReference type="PRINTS" id="PR00237">
    <property type="entry name" value="GPCRRHODOPSN"/>
</dbReference>
<evidence type="ECO:0000256" key="13">
    <source>
        <dbReference type="ARBA" id="ARBA00029815"/>
    </source>
</evidence>
<evidence type="ECO:0000256" key="4">
    <source>
        <dbReference type="ARBA" id="ARBA00022553"/>
    </source>
</evidence>
<evidence type="ECO:0000256" key="10">
    <source>
        <dbReference type="ARBA" id="ARBA00023170"/>
    </source>
</evidence>
<dbReference type="InterPro" id="IPR000276">
    <property type="entry name" value="GPCR_Rhodpsn"/>
</dbReference>
<keyword evidence="17" id="KW-1185">Reference proteome</keyword>
<keyword evidence="6 14" id="KW-1133">Transmembrane helix</keyword>
<name>A0A210PEK6_MIZYE</name>
<dbReference type="GO" id="GO:0005886">
    <property type="term" value="C:plasma membrane"/>
    <property type="evidence" value="ECO:0007669"/>
    <property type="project" value="UniProtKB-SubCell"/>
</dbReference>
<evidence type="ECO:0000256" key="14">
    <source>
        <dbReference type="SAM" id="Phobius"/>
    </source>
</evidence>
<organism evidence="16 17">
    <name type="scientific">Mizuhopecten yessoensis</name>
    <name type="common">Japanese scallop</name>
    <name type="synonym">Patinopecten yessoensis</name>
    <dbReference type="NCBI Taxonomy" id="6573"/>
    <lineage>
        <taxon>Eukaryota</taxon>
        <taxon>Metazoa</taxon>
        <taxon>Spiralia</taxon>
        <taxon>Lophotrochozoa</taxon>
        <taxon>Mollusca</taxon>
        <taxon>Bivalvia</taxon>
        <taxon>Autobranchia</taxon>
        <taxon>Pteriomorphia</taxon>
        <taxon>Pectinida</taxon>
        <taxon>Pectinoidea</taxon>
        <taxon>Pectinidae</taxon>
        <taxon>Mizuhopecten</taxon>
    </lineage>
</organism>
<keyword evidence="5 14" id="KW-0812">Transmembrane</keyword>
<keyword evidence="12" id="KW-0807">Transducer</keyword>
<comment type="subcellular location">
    <subcellularLocation>
        <location evidence="1">Cell membrane</location>
        <topology evidence="1">Multi-pass membrane protein</topology>
    </subcellularLocation>
</comment>
<dbReference type="InterPro" id="IPR017452">
    <property type="entry name" value="GPCR_Rhodpsn_7TM"/>
</dbReference>
<keyword evidence="9" id="KW-1015">Disulfide bond</keyword>
<dbReference type="FunFam" id="1.20.1070.10:FF:000163">
    <property type="entry name" value="Thromboxane A2 receptor"/>
    <property type="match status" value="1"/>
</dbReference>
<keyword evidence="11" id="KW-0325">Glycoprotein</keyword>
<keyword evidence="4" id="KW-0597">Phosphoprotein</keyword>
<dbReference type="Gene3D" id="1.20.1070.10">
    <property type="entry name" value="Rhodopsin 7-helix transmembrane proteins"/>
    <property type="match status" value="1"/>
</dbReference>
<evidence type="ECO:0000256" key="2">
    <source>
        <dbReference type="ARBA" id="ARBA00017628"/>
    </source>
</evidence>
<feature type="transmembrane region" description="Helical" evidence="14">
    <location>
        <begin position="315"/>
        <end position="334"/>
    </location>
</feature>